<dbReference type="Proteomes" id="UP001429601">
    <property type="component" value="Unassembled WGS sequence"/>
</dbReference>
<dbReference type="EMBL" id="JAAQQR010000002">
    <property type="protein sequence ID" value="NID04293.1"/>
    <property type="molecule type" value="Genomic_DNA"/>
</dbReference>
<accession>A0ABX0Q1V2</accession>
<evidence type="ECO:0000313" key="2">
    <source>
        <dbReference type="Proteomes" id="UP001429601"/>
    </source>
</evidence>
<dbReference type="InterPro" id="IPR023198">
    <property type="entry name" value="PGP-like_dom2"/>
</dbReference>
<proteinExistence type="predicted"/>
<protein>
    <submittedName>
        <fullName evidence="1">HAD family phosphatase</fullName>
    </submittedName>
</protein>
<dbReference type="SFLD" id="SFLDS00003">
    <property type="entry name" value="Haloacid_Dehalogenase"/>
    <property type="match status" value="1"/>
</dbReference>
<dbReference type="PANTHER" id="PTHR43611">
    <property type="entry name" value="ALPHA-D-GLUCOSE 1-PHOSPHATE PHOSPHATASE"/>
    <property type="match status" value="1"/>
</dbReference>
<evidence type="ECO:0000313" key="1">
    <source>
        <dbReference type="EMBL" id="NID04293.1"/>
    </source>
</evidence>
<keyword evidence="2" id="KW-1185">Reference proteome</keyword>
<comment type="caution">
    <text evidence="1">The sequence shown here is derived from an EMBL/GenBank/DDBJ whole genome shotgun (WGS) entry which is preliminary data.</text>
</comment>
<dbReference type="InterPro" id="IPR023214">
    <property type="entry name" value="HAD_sf"/>
</dbReference>
<dbReference type="CDD" id="cd02603">
    <property type="entry name" value="HAD_sEH-N_like"/>
    <property type="match status" value="1"/>
</dbReference>
<dbReference type="Gene3D" id="3.40.50.1000">
    <property type="entry name" value="HAD superfamily/HAD-like"/>
    <property type="match status" value="1"/>
</dbReference>
<gene>
    <name evidence="1" type="ORF">HBF26_05310</name>
</gene>
<dbReference type="Gene3D" id="1.10.150.240">
    <property type="entry name" value="Putative phosphatase, domain 2"/>
    <property type="match status" value="1"/>
</dbReference>
<dbReference type="SFLD" id="SFLDG01129">
    <property type="entry name" value="C1.5:_HAD__Beta-PGM__Phosphata"/>
    <property type="match status" value="1"/>
</dbReference>
<reference evidence="1 2" key="1">
    <citation type="journal article" date="2011" name="Curr. Microbiol.">
        <title>Luteibacter jiangsuensis sp. nov.: a methamidophos-degrading bacterium isolated from a methamidophos-manufacturing factory.</title>
        <authorList>
            <person name="Wang L."/>
            <person name="Wang G.L."/>
            <person name="Li S.P."/>
            <person name="Jiang J.D."/>
        </authorList>
    </citation>
    <scope>NUCLEOTIDE SEQUENCE [LARGE SCALE GENOMIC DNA]</scope>
    <source>
        <strain evidence="1 2">CGMCC 1.10133</strain>
    </source>
</reference>
<dbReference type="InterPro" id="IPR036412">
    <property type="entry name" value="HAD-like_sf"/>
</dbReference>
<dbReference type="InterPro" id="IPR006439">
    <property type="entry name" value="HAD-SF_hydro_IA"/>
</dbReference>
<dbReference type="PANTHER" id="PTHR43611:SF3">
    <property type="entry name" value="FLAVIN MONONUCLEOTIDE HYDROLASE 1, CHLOROPLATIC"/>
    <property type="match status" value="1"/>
</dbReference>
<dbReference type="PRINTS" id="PR00413">
    <property type="entry name" value="HADHALOGNASE"/>
</dbReference>
<dbReference type="RefSeq" id="WP_167123820.1">
    <property type="nucleotide sequence ID" value="NZ_JAAQQR010000002.1"/>
</dbReference>
<organism evidence="1 2">
    <name type="scientific">Luteibacter jiangsuensis</name>
    <dbReference type="NCBI Taxonomy" id="637577"/>
    <lineage>
        <taxon>Bacteria</taxon>
        <taxon>Pseudomonadati</taxon>
        <taxon>Pseudomonadota</taxon>
        <taxon>Gammaproteobacteria</taxon>
        <taxon>Lysobacterales</taxon>
        <taxon>Rhodanobacteraceae</taxon>
        <taxon>Luteibacter</taxon>
    </lineage>
</organism>
<name>A0ABX0Q1V2_9GAMM</name>
<dbReference type="SUPFAM" id="SSF56784">
    <property type="entry name" value="HAD-like"/>
    <property type="match status" value="1"/>
</dbReference>
<dbReference type="NCBIfam" id="TIGR01509">
    <property type="entry name" value="HAD-SF-IA-v3"/>
    <property type="match status" value="1"/>
</dbReference>
<dbReference type="Pfam" id="PF00702">
    <property type="entry name" value="Hydrolase"/>
    <property type="match status" value="1"/>
</dbReference>
<sequence length="208" mass="22078">MKNILFDMDGVLVDYQPAIRVNHIATKLQRSAAEVHAAIYASGVEAEADAGRLRPDEYLEAIGAMMGVPLPVEVWTEARRLATRARPGLIGHISSLASRGTGVAILTNNGRLLAAHWEDIVPELFPLFRGRAHVAAEFGVAKPDPGVYIAVLERLGWRAEDTLFIDDAQANVDGAVAAGMAARRCDSEAGVGDAMAAFIDGPGIAGRP</sequence>